<keyword evidence="3" id="KW-1185">Reference proteome</keyword>
<proteinExistence type="predicted"/>
<sequence>MTQPTVRILGPDGRPLPPVQRPRPRPRRASALSGGFGQTPYDAADITSPHMAAWNPLLWSPDVELNVYRDRIVSRIRDLVRNDGWASGAITRVLDNAIGGTFRPISKPDYRSLRVRTGYSFDAMWAEEWAREVDAHWRCWAEDEDRFCDAGRRLTFTQMMWVAFRHHLIDGDCLAQVCWIPERVRAGGAEYATAFHLIDPDRLSNPQYNWDLKHIRGGVEIDDYGAPVGYHICRAHQGDWMQAADTVIWDYIPRETDWGRANIVHYFQTERADQHRGGAGILAPVVQRLKMLIKYDGTELDAAIINAIFGAFVESPYDPALVEDALGGDEVVSGYQALRTDFHGGNSVMLGNARMPILAPGEKIGTVSAARPDSNFEQFENAMLRNVASGAGMASMQVSNNWSDVNYSSARGALGEAWKTLFRRRENVSKGFASGIRGAWLEECVALNDLPLPRGCPPDFLARYFAAIKTPLARCRWLGPGRGWLDPVAERQGSILGMDAGLSTLENEVAENAGGDWEEYVDQRAVEVRKFQECGLTPPDWSGGQNQTATQAATPPQKPDAS</sequence>
<organism evidence="2 3">
    <name type="scientific">Komagataeibacter xylinus</name>
    <name type="common">Gluconacetobacter xylinus</name>
    <dbReference type="NCBI Taxonomy" id="28448"/>
    <lineage>
        <taxon>Bacteria</taxon>
        <taxon>Pseudomonadati</taxon>
        <taxon>Pseudomonadota</taxon>
        <taxon>Alphaproteobacteria</taxon>
        <taxon>Acetobacterales</taxon>
        <taxon>Acetobacteraceae</taxon>
        <taxon>Komagataeibacter</taxon>
    </lineage>
</organism>
<dbReference type="Proteomes" id="UP000248257">
    <property type="component" value="Unassembled WGS sequence"/>
</dbReference>
<dbReference type="GO" id="GO:0019068">
    <property type="term" value="P:virion assembly"/>
    <property type="evidence" value="ECO:0007669"/>
    <property type="project" value="InterPro"/>
</dbReference>
<dbReference type="NCBIfam" id="TIGR01539">
    <property type="entry name" value="portal_lambda"/>
    <property type="match status" value="1"/>
</dbReference>
<feature type="region of interest" description="Disordered" evidence="1">
    <location>
        <begin position="1"/>
        <end position="37"/>
    </location>
</feature>
<dbReference type="Pfam" id="PF05136">
    <property type="entry name" value="Phage_portal_2"/>
    <property type="match status" value="1"/>
</dbReference>
<dbReference type="InterPro" id="IPR006429">
    <property type="entry name" value="Phage_lambda_portal"/>
</dbReference>
<evidence type="ECO:0000313" key="2">
    <source>
        <dbReference type="EMBL" id="PYD57392.1"/>
    </source>
</evidence>
<comment type="caution">
    <text evidence="2">The sequence shown here is derived from an EMBL/GenBank/DDBJ whole genome shotgun (WGS) entry which is preliminary data.</text>
</comment>
<reference evidence="2 3" key="1">
    <citation type="submission" date="2017-07" db="EMBL/GenBank/DDBJ databases">
        <title>A draft genome sequence of Komagataeibacter xylinus LMG 1515.</title>
        <authorList>
            <person name="Skraban J."/>
            <person name="Cleenwerck I."/>
            <person name="Vandamme P."/>
            <person name="Trcek J."/>
        </authorList>
    </citation>
    <scope>NUCLEOTIDE SEQUENCE [LARGE SCALE GENOMIC DNA]</scope>
    <source>
        <strain evidence="2 3">LMG 1515</strain>
    </source>
</reference>
<protein>
    <submittedName>
        <fullName evidence="2">Phage portal protein</fullName>
    </submittedName>
</protein>
<evidence type="ECO:0000256" key="1">
    <source>
        <dbReference type="SAM" id="MobiDB-lite"/>
    </source>
</evidence>
<name>A0A318PKD7_KOMXY</name>
<gene>
    <name evidence="2" type="ORF">CFR75_06120</name>
</gene>
<feature type="compositionally biased region" description="Polar residues" evidence="1">
    <location>
        <begin position="543"/>
        <end position="554"/>
    </location>
</feature>
<dbReference type="GO" id="GO:0005198">
    <property type="term" value="F:structural molecule activity"/>
    <property type="evidence" value="ECO:0007669"/>
    <property type="project" value="InterPro"/>
</dbReference>
<dbReference type="STRING" id="1220579.GCA_001571345_01234"/>
<dbReference type="EMBL" id="NKUC01000009">
    <property type="protein sequence ID" value="PYD57392.1"/>
    <property type="molecule type" value="Genomic_DNA"/>
</dbReference>
<dbReference type="RefSeq" id="WP_061273100.1">
    <property type="nucleotide sequence ID" value="NZ_CBCRXN010000003.1"/>
</dbReference>
<accession>A0A318PKD7</accession>
<feature type="region of interest" description="Disordered" evidence="1">
    <location>
        <begin position="536"/>
        <end position="562"/>
    </location>
</feature>
<evidence type="ECO:0000313" key="3">
    <source>
        <dbReference type="Proteomes" id="UP000248257"/>
    </source>
</evidence>
<dbReference type="OrthoDB" id="9770450at2"/>
<dbReference type="AlphaFoldDB" id="A0A318PKD7"/>